<evidence type="ECO:0000256" key="1">
    <source>
        <dbReference type="ARBA" id="ARBA00004496"/>
    </source>
</evidence>
<dbReference type="Gene3D" id="1.10.10.10">
    <property type="entry name" value="Winged helix-like DNA-binding domain superfamily/Winged helix DNA-binding domain"/>
    <property type="match status" value="1"/>
</dbReference>
<reference evidence="17 18" key="1">
    <citation type="submission" date="2020-05" db="EMBL/GenBank/DDBJ databases">
        <title>Thiomicrorhabdus sediminis sp.nov. and Thiomicrorhabdus xiamenensis sp.nov., novel sulfur-oxidizing bacteria isolated from coastal sediment.</title>
        <authorList>
            <person name="Liu X."/>
        </authorList>
    </citation>
    <scope>NUCLEOTIDE SEQUENCE [LARGE SCALE GENOMIC DNA]</scope>
    <source>
        <strain evidence="17 18">G2</strain>
    </source>
</reference>
<evidence type="ECO:0000256" key="9">
    <source>
        <dbReference type="ARBA" id="ARBA00023125"/>
    </source>
</evidence>
<evidence type="ECO:0000256" key="12">
    <source>
        <dbReference type="ARBA" id="ARBA00024735"/>
    </source>
</evidence>
<feature type="DNA-binding region" description="OmpR/PhoB-type" evidence="14">
    <location>
        <begin position="133"/>
        <end position="231"/>
    </location>
</feature>
<evidence type="ECO:0000259" key="15">
    <source>
        <dbReference type="PROSITE" id="PS50110"/>
    </source>
</evidence>
<evidence type="ECO:0000256" key="11">
    <source>
        <dbReference type="ARBA" id="ARBA00023163"/>
    </source>
</evidence>
<dbReference type="InterPro" id="IPR011006">
    <property type="entry name" value="CheY-like_superfamily"/>
</dbReference>
<keyword evidence="3" id="KW-0813">Transport</keyword>
<evidence type="ECO:0000256" key="8">
    <source>
        <dbReference type="ARBA" id="ARBA00023015"/>
    </source>
</evidence>
<keyword evidence="8" id="KW-0805">Transcription regulation</keyword>
<dbReference type="PANTHER" id="PTHR48111:SF40">
    <property type="entry name" value="PHOSPHATE REGULON TRANSCRIPTIONAL REGULATORY PROTEIN PHOB"/>
    <property type="match status" value="1"/>
</dbReference>
<evidence type="ECO:0000259" key="16">
    <source>
        <dbReference type="PROSITE" id="PS51755"/>
    </source>
</evidence>
<evidence type="ECO:0000256" key="14">
    <source>
        <dbReference type="PROSITE-ProRule" id="PRU01091"/>
    </source>
</evidence>
<keyword evidence="7" id="KW-0902">Two-component regulatory system</keyword>
<evidence type="ECO:0000313" key="18">
    <source>
        <dbReference type="Proteomes" id="UP000504724"/>
    </source>
</evidence>
<dbReference type="SMART" id="SM00448">
    <property type="entry name" value="REC"/>
    <property type="match status" value="1"/>
</dbReference>
<dbReference type="GO" id="GO:0000156">
    <property type="term" value="F:phosphorelay response regulator activity"/>
    <property type="evidence" value="ECO:0007669"/>
    <property type="project" value="InterPro"/>
</dbReference>
<dbReference type="SUPFAM" id="SSF52172">
    <property type="entry name" value="CheY-like"/>
    <property type="match status" value="1"/>
</dbReference>
<dbReference type="SMART" id="SM00862">
    <property type="entry name" value="Trans_reg_C"/>
    <property type="match status" value="1"/>
</dbReference>
<evidence type="ECO:0000256" key="4">
    <source>
        <dbReference type="ARBA" id="ARBA00022490"/>
    </source>
</evidence>
<proteinExistence type="predicted"/>
<gene>
    <name evidence="17" type="primary">phoB</name>
    <name evidence="17" type="ORF">HQN79_09035</name>
</gene>
<dbReference type="GO" id="GO:0000976">
    <property type="term" value="F:transcription cis-regulatory region binding"/>
    <property type="evidence" value="ECO:0007669"/>
    <property type="project" value="TreeGrafter"/>
</dbReference>
<dbReference type="GO" id="GO:0006355">
    <property type="term" value="P:regulation of DNA-templated transcription"/>
    <property type="evidence" value="ECO:0007669"/>
    <property type="project" value="InterPro"/>
</dbReference>
<name>A0A7D4T175_9GAMM</name>
<dbReference type="PROSITE" id="PS51755">
    <property type="entry name" value="OMPR_PHOB"/>
    <property type="match status" value="1"/>
</dbReference>
<dbReference type="InterPro" id="IPR039420">
    <property type="entry name" value="WalR-like"/>
</dbReference>
<organism evidence="17 18">
    <name type="scientific">Thiomicrorhabdus xiamenensis</name>
    <dbReference type="NCBI Taxonomy" id="2739063"/>
    <lineage>
        <taxon>Bacteria</taxon>
        <taxon>Pseudomonadati</taxon>
        <taxon>Pseudomonadota</taxon>
        <taxon>Gammaproteobacteria</taxon>
        <taxon>Thiotrichales</taxon>
        <taxon>Piscirickettsiaceae</taxon>
        <taxon>Thiomicrorhabdus</taxon>
    </lineage>
</organism>
<keyword evidence="4" id="KW-0963">Cytoplasm</keyword>
<dbReference type="InterPro" id="IPR001789">
    <property type="entry name" value="Sig_transdc_resp-reg_receiver"/>
</dbReference>
<feature type="domain" description="OmpR/PhoB-type" evidence="16">
    <location>
        <begin position="133"/>
        <end position="231"/>
    </location>
</feature>
<feature type="modified residue" description="4-aspartylphosphate" evidence="13">
    <location>
        <position position="54"/>
    </location>
</feature>
<dbReference type="EMBL" id="CP054020">
    <property type="protein sequence ID" value="QKI89702.1"/>
    <property type="molecule type" value="Genomic_DNA"/>
</dbReference>
<feature type="domain" description="Response regulatory" evidence="15">
    <location>
        <begin position="5"/>
        <end position="121"/>
    </location>
</feature>
<keyword evidence="18" id="KW-1185">Reference proteome</keyword>
<keyword evidence="11" id="KW-0804">Transcription</keyword>
<sequence length="234" mass="26493">MSQKTILIVEDEAAIRDMLKFTLSSSGFWVEEADNAEQGMRLALDKTPDLILLDWMLPGISGVTMAQKLRQNDQTRDMPIIMLTARGEEEAQVQGFDAGVDDYVVKPFSPRALVARVNAILRRQHGAVGANDGQQIIAGRMCLDIESHRFYVDGEELKLGPTEFKLINFFMSHANRVFSRTQLLDQVWGLNVVVEERTVDVHIRRLRKLLEPVGVDNYIQTIRGSGYRFSVVEE</sequence>
<keyword evidence="6" id="KW-0592">Phosphate transport</keyword>
<dbReference type="NCBIfam" id="TIGR02154">
    <property type="entry name" value="PhoB"/>
    <property type="match status" value="1"/>
</dbReference>
<dbReference type="Gene3D" id="3.40.50.2300">
    <property type="match status" value="1"/>
</dbReference>
<evidence type="ECO:0000256" key="3">
    <source>
        <dbReference type="ARBA" id="ARBA00022448"/>
    </source>
</evidence>
<evidence type="ECO:0000256" key="13">
    <source>
        <dbReference type="PROSITE-ProRule" id="PRU00169"/>
    </source>
</evidence>
<dbReference type="Pfam" id="PF00486">
    <property type="entry name" value="Trans_reg_C"/>
    <property type="match status" value="1"/>
</dbReference>
<evidence type="ECO:0000256" key="6">
    <source>
        <dbReference type="ARBA" id="ARBA00022592"/>
    </source>
</evidence>
<dbReference type="CDD" id="cd17618">
    <property type="entry name" value="REC_OmpR_PhoB"/>
    <property type="match status" value="1"/>
</dbReference>
<dbReference type="GO" id="GO:0032993">
    <property type="term" value="C:protein-DNA complex"/>
    <property type="evidence" value="ECO:0007669"/>
    <property type="project" value="TreeGrafter"/>
</dbReference>
<dbReference type="PANTHER" id="PTHR48111">
    <property type="entry name" value="REGULATOR OF RPOS"/>
    <property type="match status" value="1"/>
</dbReference>
<dbReference type="CDD" id="cd00383">
    <property type="entry name" value="trans_reg_C"/>
    <property type="match status" value="1"/>
</dbReference>
<dbReference type="InterPro" id="IPR036388">
    <property type="entry name" value="WH-like_DNA-bd_sf"/>
</dbReference>
<evidence type="ECO:0000256" key="10">
    <source>
        <dbReference type="ARBA" id="ARBA00023159"/>
    </source>
</evidence>
<dbReference type="SUPFAM" id="SSF46894">
    <property type="entry name" value="C-terminal effector domain of the bipartite response regulators"/>
    <property type="match status" value="1"/>
</dbReference>
<dbReference type="Gene3D" id="6.10.250.690">
    <property type="match status" value="1"/>
</dbReference>
<dbReference type="GO" id="GO:0006817">
    <property type="term" value="P:phosphate ion transport"/>
    <property type="evidence" value="ECO:0007669"/>
    <property type="project" value="UniProtKB-KW"/>
</dbReference>
<comment type="function">
    <text evidence="12">This protein is a positive regulator for the phosphate regulon. Transcription of this operon is positively regulated by PhoB and PhoR when phosphate is limited.</text>
</comment>
<accession>A0A7D4T175</accession>
<dbReference type="FunFam" id="1.10.10.10:FF:000011">
    <property type="entry name" value="Phosphate regulon transcriptional regulator PhoB"/>
    <property type="match status" value="1"/>
</dbReference>
<dbReference type="Pfam" id="PF00072">
    <property type="entry name" value="Response_reg"/>
    <property type="match status" value="1"/>
</dbReference>
<protein>
    <recommendedName>
        <fullName evidence="2">Phosphate regulon transcriptional regulatory protein PhoB</fullName>
    </recommendedName>
</protein>
<dbReference type="InterPro" id="IPR001867">
    <property type="entry name" value="OmpR/PhoB-type_DNA-bd"/>
</dbReference>
<evidence type="ECO:0000256" key="7">
    <source>
        <dbReference type="ARBA" id="ARBA00023012"/>
    </source>
</evidence>
<dbReference type="KEGG" id="txa:HQN79_09035"/>
<dbReference type="RefSeq" id="WP_173285774.1">
    <property type="nucleotide sequence ID" value="NZ_CP054020.1"/>
</dbReference>
<evidence type="ECO:0000256" key="5">
    <source>
        <dbReference type="ARBA" id="ARBA00022553"/>
    </source>
</evidence>
<dbReference type="InterPro" id="IPR011879">
    <property type="entry name" value="Sig_transdc_resp-reg_PhoB"/>
</dbReference>
<evidence type="ECO:0000256" key="2">
    <source>
        <dbReference type="ARBA" id="ARBA00013332"/>
    </source>
</evidence>
<comment type="subcellular location">
    <subcellularLocation>
        <location evidence="1">Cytoplasm</location>
    </subcellularLocation>
</comment>
<dbReference type="Proteomes" id="UP000504724">
    <property type="component" value="Chromosome"/>
</dbReference>
<dbReference type="FunFam" id="3.40.50.2300:FF:000001">
    <property type="entry name" value="DNA-binding response regulator PhoB"/>
    <property type="match status" value="1"/>
</dbReference>
<keyword evidence="5 13" id="KW-0597">Phosphoprotein</keyword>
<keyword evidence="10" id="KW-0010">Activator</keyword>
<dbReference type="InterPro" id="IPR016032">
    <property type="entry name" value="Sig_transdc_resp-reg_C-effctor"/>
</dbReference>
<dbReference type="GO" id="GO:0005829">
    <property type="term" value="C:cytosol"/>
    <property type="evidence" value="ECO:0007669"/>
    <property type="project" value="TreeGrafter"/>
</dbReference>
<evidence type="ECO:0000313" key="17">
    <source>
        <dbReference type="EMBL" id="QKI89702.1"/>
    </source>
</evidence>
<dbReference type="PROSITE" id="PS50110">
    <property type="entry name" value="RESPONSE_REGULATORY"/>
    <property type="match status" value="1"/>
</dbReference>
<dbReference type="AlphaFoldDB" id="A0A7D4T175"/>
<keyword evidence="9 14" id="KW-0238">DNA-binding</keyword>